<keyword evidence="3 7" id="KW-0812">Transmembrane</keyword>
<dbReference type="PANTHER" id="PTHR11923:SF106">
    <property type="entry name" value="SCAVENGER RECEPTOR (CD36 FAMILY) RELATED"/>
    <property type="match status" value="1"/>
</dbReference>
<accession>A0A9P1NAZ9</accession>
<evidence type="ECO:0000256" key="4">
    <source>
        <dbReference type="ARBA" id="ARBA00022989"/>
    </source>
</evidence>
<dbReference type="GO" id="GO:0005737">
    <property type="term" value="C:cytoplasm"/>
    <property type="evidence" value="ECO:0007669"/>
    <property type="project" value="TreeGrafter"/>
</dbReference>
<name>A0A9P1NAZ9_9PELO</name>
<evidence type="ECO:0000256" key="7">
    <source>
        <dbReference type="SAM" id="Phobius"/>
    </source>
</evidence>
<feature type="transmembrane region" description="Helical" evidence="7">
    <location>
        <begin position="485"/>
        <end position="509"/>
    </location>
</feature>
<dbReference type="EMBL" id="CANHGI010000006">
    <property type="protein sequence ID" value="CAI5456250.1"/>
    <property type="molecule type" value="Genomic_DNA"/>
</dbReference>
<proteinExistence type="inferred from homology"/>
<evidence type="ECO:0000313" key="9">
    <source>
        <dbReference type="Proteomes" id="UP001152747"/>
    </source>
</evidence>
<evidence type="ECO:0000256" key="1">
    <source>
        <dbReference type="ARBA" id="ARBA00004370"/>
    </source>
</evidence>
<dbReference type="Proteomes" id="UP001152747">
    <property type="component" value="Unassembled WGS sequence"/>
</dbReference>
<protein>
    <submittedName>
        <fullName evidence="8">Uncharacterized protein</fullName>
    </submittedName>
</protein>
<keyword evidence="5 7" id="KW-0472">Membrane</keyword>
<dbReference type="GO" id="GO:0016020">
    <property type="term" value="C:membrane"/>
    <property type="evidence" value="ECO:0007669"/>
    <property type="project" value="UniProtKB-SubCell"/>
</dbReference>
<organism evidence="8 9">
    <name type="scientific">Caenorhabditis angaria</name>
    <dbReference type="NCBI Taxonomy" id="860376"/>
    <lineage>
        <taxon>Eukaryota</taxon>
        <taxon>Metazoa</taxon>
        <taxon>Ecdysozoa</taxon>
        <taxon>Nematoda</taxon>
        <taxon>Chromadorea</taxon>
        <taxon>Rhabditida</taxon>
        <taxon>Rhabditina</taxon>
        <taxon>Rhabditomorpha</taxon>
        <taxon>Rhabditoidea</taxon>
        <taxon>Rhabditidae</taxon>
        <taxon>Peloderinae</taxon>
        <taxon>Caenorhabditis</taxon>
    </lineage>
</organism>
<evidence type="ECO:0000256" key="6">
    <source>
        <dbReference type="ARBA" id="ARBA00023180"/>
    </source>
</evidence>
<dbReference type="PRINTS" id="PR01609">
    <property type="entry name" value="CD36FAMILY"/>
</dbReference>
<comment type="similarity">
    <text evidence="2">Belongs to the CD36 family.</text>
</comment>
<keyword evidence="6" id="KW-0325">Glycoprotein</keyword>
<reference evidence="8" key="1">
    <citation type="submission" date="2022-11" db="EMBL/GenBank/DDBJ databases">
        <authorList>
            <person name="Kikuchi T."/>
        </authorList>
    </citation>
    <scope>NUCLEOTIDE SEQUENCE</scope>
    <source>
        <strain evidence="8">PS1010</strain>
    </source>
</reference>
<evidence type="ECO:0000256" key="3">
    <source>
        <dbReference type="ARBA" id="ARBA00022692"/>
    </source>
</evidence>
<evidence type="ECO:0000313" key="8">
    <source>
        <dbReference type="EMBL" id="CAI5456250.1"/>
    </source>
</evidence>
<comment type="caution">
    <text evidence="8">The sequence shown here is derived from an EMBL/GenBank/DDBJ whole genome shotgun (WGS) entry which is preliminary data.</text>
</comment>
<dbReference type="PANTHER" id="PTHR11923">
    <property type="entry name" value="SCAVENGER RECEPTOR CLASS B TYPE-1 SR-B1"/>
    <property type="match status" value="1"/>
</dbReference>
<sequence>MLSFKILSIHKFIYKKNTMVNIQRVHISGLVFRLPNISNSIFWNVTNPDEVLYYGAKPNLIDIGPYTYAETEFKDFVEFRNNDKEIFYQNNKTWIFDKSRSCEDCNFDDVFIMANPSYMTTVFMQIQNPSPAIVTLGMNFLTLLLGEQPLRTVSGSGTLFVGYSDPLVDLVNSQFTKIVMNILGNPIALPDIVDGGFFPHYNHTCDGNYTIKTGKDNTDNTALIQTWDGITHLSWWNSESTRDIRNSGDGSFQKPGLKKTDKLKQFQSFVCRTYDLAYEEQGDTISGIPTLTFIIPDDTYDSIKNPGYRYENFEQVNYFPTWPCGANHTKQPNGNCALVDCSQFDNFCSNCCDGAHVNNTYVLPPGVIPQRCLPGQNKLVPFGAILSAPHFYGSPDDVTNSLIGLKPDAEKHAPGRFYINPTTGSTVGGQFRMQLTVPIFNSPSWILMSNSPNAFIPEFWLELKVETRDYALDYIRFNVVTVPNIIMGVGIGLTAISVIAALIWIFFYCRRKRSVTPIITTKRKINEKEIAWIAE</sequence>
<evidence type="ECO:0000256" key="5">
    <source>
        <dbReference type="ARBA" id="ARBA00023136"/>
    </source>
</evidence>
<dbReference type="OrthoDB" id="18585at2759"/>
<dbReference type="InterPro" id="IPR002159">
    <property type="entry name" value="CD36_fam"/>
</dbReference>
<keyword evidence="9" id="KW-1185">Reference proteome</keyword>
<evidence type="ECO:0000256" key="2">
    <source>
        <dbReference type="ARBA" id="ARBA00010532"/>
    </source>
</evidence>
<keyword evidence="4 7" id="KW-1133">Transmembrane helix</keyword>
<dbReference type="AlphaFoldDB" id="A0A9P1NAZ9"/>
<dbReference type="Pfam" id="PF01130">
    <property type="entry name" value="CD36"/>
    <property type="match status" value="1"/>
</dbReference>
<gene>
    <name evidence="8" type="ORF">CAMP_LOCUS18887</name>
</gene>
<dbReference type="GO" id="GO:0005044">
    <property type="term" value="F:scavenger receptor activity"/>
    <property type="evidence" value="ECO:0007669"/>
    <property type="project" value="TreeGrafter"/>
</dbReference>
<comment type="subcellular location">
    <subcellularLocation>
        <location evidence="1">Membrane</location>
    </subcellularLocation>
</comment>